<accession>A0A7E4ZUJ3</accession>
<evidence type="ECO:0000313" key="8">
    <source>
        <dbReference type="Proteomes" id="UP000492821"/>
    </source>
</evidence>
<evidence type="ECO:0000256" key="4">
    <source>
        <dbReference type="ARBA" id="ARBA00022927"/>
    </source>
</evidence>
<dbReference type="InterPro" id="IPR032413">
    <property type="entry name" value="Arm_3"/>
</dbReference>
<dbReference type="GO" id="GO:0061608">
    <property type="term" value="F:nuclear import signal receptor activity"/>
    <property type="evidence" value="ECO:0007669"/>
    <property type="project" value="InterPro"/>
</dbReference>
<name>A0A7E4ZUJ3_PANRE</name>
<dbReference type="InterPro" id="IPR024931">
    <property type="entry name" value="Importin_alpha"/>
</dbReference>
<dbReference type="GO" id="GO:0005737">
    <property type="term" value="C:cytoplasm"/>
    <property type="evidence" value="ECO:0007669"/>
    <property type="project" value="InterPro"/>
</dbReference>
<evidence type="ECO:0000259" key="7">
    <source>
        <dbReference type="PROSITE" id="PS51214"/>
    </source>
</evidence>
<keyword evidence="3" id="KW-0677">Repeat</keyword>
<dbReference type="Gene3D" id="1.25.10.10">
    <property type="entry name" value="Leucine-rich Repeat Variant"/>
    <property type="match status" value="1"/>
</dbReference>
<dbReference type="PANTHER" id="PTHR23316">
    <property type="entry name" value="IMPORTIN ALPHA"/>
    <property type="match status" value="1"/>
</dbReference>
<dbReference type="Proteomes" id="UP000492821">
    <property type="component" value="Unassembled WGS sequence"/>
</dbReference>
<keyword evidence="2 5" id="KW-0813">Transport</keyword>
<dbReference type="AlphaFoldDB" id="A0A7E4ZUJ3"/>
<dbReference type="InterPro" id="IPR036975">
    <property type="entry name" value="Importin-a_IBB_sf"/>
</dbReference>
<dbReference type="PIRSF" id="PIRSF005673">
    <property type="entry name" value="Importin_alpha"/>
    <property type="match status" value="1"/>
</dbReference>
<evidence type="ECO:0000256" key="5">
    <source>
        <dbReference type="PIRNR" id="PIRNR005673"/>
    </source>
</evidence>
<evidence type="ECO:0000256" key="2">
    <source>
        <dbReference type="ARBA" id="ARBA00022448"/>
    </source>
</evidence>
<reference evidence="9" key="2">
    <citation type="submission" date="2020-10" db="UniProtKB">
        <authorList>
            <consortium name="WormBaseParasite"/>
        </authorList>
    </citation>
    <scope>IDENTIFICATION</scope>
</reference>
<dbReference type="Pfam" id="PF00514">
    <property type="entry name" value="Arm"/>
    <property type="match status" value="4"/>
</dbReference>
<evidence type="ECO:0000313" key="9">
    <source>
        <dbReference type="WBParaSite" id="Pan_g18329.t1"/>
    </source>
</evidence>
<dbReference type="Pfam" id="PF16186">
    <property type="entry name" value="Arm_3"/>
    <property type="match status" value="1"/>
</dbReference>
<evidence type="ECO:0000256" key="3">
    <source>
        <dbReference type="ARBA" id="ARBA00022737"/>
    </source>
</evidence>
<dbReference type="PROSITE" id="PS51214">
    <property type="entry name" value="IBB"/>
    <property type="match status" value="1"/>
</dbReference>
<evidence type="ECO:0000256" key="6">
    <source>
        <dbReference type="SAM" id="MobiDB-lite"/>
    </source>
</evidence>
<sequence length="512" mass="57389">MDSHAKLYKNAGKEAESSRRRRTEQTVELRRQKRGQDLNKRRNIDINAEYESETTDNDKDKKFEPKMTIAEAKQLLLNNPDQATLRNVFEALRRMLSRTTNPPIDEVVNEGLVVALVQGLSVEDDQVQYEAAWALTNVVSGTQAHTVAAANAGATKAFIQRASNSNDALAEQCFWGLANIVGDSAVLRDHAIECGIIPLMMSFVERVHGLSISFARTLAWIASNLSRHKDPQISLDLVSQVLPAIKYLLMCKDETVRQDTCWALSYLTDCGDAQLHLIMKYPLLDEVRALLQTGSNNMMAPAVRVFGNFVSGNDKITQTIIDTGILGDELPQILNHASVSVVKEACWLLSNILAGTENQIKAVIDANVMPMVLQHLRHGDFKVQSEAAWAVGNLCHSGNAHQVYYLVELDFWECVVPVLNIRHVEFLQNVLHSCRAVLNAISVSHPERLEEHKQRFEELGGVDFVEDLQNHTDNRIYELSYDIISGFFQDEGDDDTDAQFAPMDPLESNFKF</sequence>
<dbReference type="Pfam" id="PF01749">
    <property type="entry name" value="IBB"/>
    <property type="match status" value="1"/>
</dbReference>
<protein>
    <recommendedName>
        <fullName evidence="5">Importin subunit alpha</fullName>
    </recommendedName>
</protein>
<dbReference type="GO" id="GO:0006606">
    <property type="term" value="P:protein import into nucleus"/>
    <property type="evidence" value="ECO:0007669"/>
    <property type="project" value="InterPro"/>
</dbReference>
<evidence type="ECO:0000256" key="1">
    <source>
        <dbReference type="ARBA" id="ARBA00010394"/>
    </source>
</evidence>
<comment type="similarity">
    <text evidence="1 5">Belongs to the importin alpha family.</text>
</comment>
<dbReference type="InterPro" id="IPR000225">
    <property type="entry name" value="Armadillo"/>
</dbReference>
<keyword evidence="8" id="KW-1185">Reference proteome</keyword>
<feature type="region of interest" description="Disordered" evidence="6">
    <location>
        <begin position="1"/>
        <end position="63"/>
    </location>
</feature>
<dbReference type="InterPro" id="IPR016024">
    <property type="entry name" value="ARM-type_fold"/>
</dbReference>
<reference evidence="8" key="1">
    <citation type="journal article" date="2013" name="Genetics">
        <title>The draft genome and transcriptome of Panagrellus redivivus are shaped by the harsh demands of a free-living lifestyle.</title>
        <authorList>
            <person name="Srinivasan J."/>
            <person name="Dillman A.R."/>
            <person name="Macchietto M.G."/>
            <person name="Heikkinen L."/>
            <person name="Lakso M."/>
            <person name="Fracchia K.M."/>
            <person name="Antoshechkin I."/>
            <person name="Mortazavi A."/>
            <person name="Wong G."/>
            <person name="Sternberg P.W."/>
        </authorList>
    </citation>
    <scope>NUCLEOTIDE SEQUENCE [LARGE SCALE GENOMIC DNA]</scope>
    <source>
        <strain evidence="8">MT8872</strain>
    </source>
</reference>
<proteinExistence type="inferred from homology"/>
<dbReference type="Gene3D" id="1.20.5.690">
    <property type="entry name" value="Importin-alpha, importin-beta-binding domain"/>
    <property type="match status" value="1"/>
</dbReference>
<feature type="domain" description="IBB" evidence="7">
    <location>
        <begin position="1"/>
        <end position="51"/>
    </location>
</feature>
<dbReference type="InterPro" id="IPR002652">
    <property type="entry name" value="Importin-a_IBB"/>
</dbReference>
<keyword evidence="4 5" id="KW-0653">Protein transport</keyword>
<dbReference type="InterPro" id="IPR011989">
    <property type="entry name" value="ARM-like"/>
</dbReference>
<dbReference type="WBParaSite" id="Pan_g18329.t1">
    <property type="protein sequence ID" value="Pan_g18329.t1"/>
    <property type="gene ID" value="Pan_g18329"/>
</dbReference>
<feature type="compositionally biased region" description="Basic and acidic residues" evidence="6">
    <location>
        <begin position="1"/>
        <end position="44"/>
    </location>
</feature>
<dbReference type="SMART" id="SM00185">
    <property type="entry name" value="ARM"/>
    <property type="match status" value="6"/>
</dbReference>
<organism evidence="8 9">
    <name type="scientific">Panagrellus redivivus</name>
    <name type="common">Microworm</name>
    <dbReference type="NCBI Taxonomy" id="6233"/>
    <lineage>
        <taxon>Eukaryota</taxon>
        <taxon>Metazoa</taxon>
        <taxon>Ecdysozoa</taxon>
        <taxon>Nematoda</taxon>
        <taxon>Chromadorea</taxon>
        <taxon>Rhabditida</taxon>
        <taxon>Tylenchina</taxon>
        <taxon>Panagrolaimomorpha</taxon>
        <taxon>Panagrolaimoidea</taxon>
        <taxon>Panagrolaimidae</taxon>
        <taxon>Panagrellus</taxon>
    </lineage>
</organism>
<dbReference type="SUPFAM" id="SSF48371">
    <property type="entry name" value="ARM repeat"/>
    <property type="match status" value="1"/>
</dbReference>